<dbReference type="Gene3D" id="1.20.1250.20">
    <property type="entry name" value="MFS general substrate transporter like domains"/>
    <property type="match status" value="1"/>
</dbReference>
<dbReference type="InterPro" id="IPR020846">
    <property type="entry name" value="MFS_dom"/>
</dbReference>
<feature type="transmembrane region" description="Helical" evidence="6">
    <location>
        <begin position="59"/>
        <end position="79"/>
    </location>
</feature>
<dbReference type="PROSITE" id="PS50850">
    <property type="entry name" value="MFS"/>
    <property type="match status" value="1"/>
</dbReference>
<dbReference type="InterPro" id="IPR011701">
    <property type="entry name" value="MFS"/>
</dbReference>
<keyword evidence="5 6" id="KW-0472">Membrane</keyword>
<dbReference type="Proteomes" id="UP001501337">
    <property type="component" value="Unassembled WGS sequence"/>
</dbReference>
<keyword evidence="4 6" id="KW-1133">Transmembrane helix</keyword>
<reference evidence="9" key="1">
    <citation type="journal article" date="2019" name="Int. J. Syst. Evol. Microbiol.">
        <title>The Global Catalogue of Microorganisms (GCM) 10K type strain sequencing project: providing services to taxonomists for standard genome sequencing and annotation.</title>
        <authorList>
            <consortium name="The Broad Institute Genomics Platform"/>
            <consortium name="The Broad Institute Genome Sequencing Center for Infectious Disease"/>
            <person name="Wu L."/>
            <person name="Ma J."/>
        </authorList>
    </citation>
    <scope>NUCLEOTIDE SEQUENCE [LARGE SCALE GENOMIC DNA]</scope>
    <source>
        <strain evidence="9">JCM 17555</strain>
    </source>
</reference>
<feature type="transmembrane region" description="Helical" evidence="6">
    <location>
        <begin position="301"/>
        <end position="319"/>
    </location>
</feature>
<evidence type="ECO:0000256" key="4">
    <source>
        <dbReference type="ARBA" id="ARBA00022989"/>
    </source>
</evidence>
<dbReference type="PANTHER" id="PTHR23505:SF79">
    <property type="entry name" value="PROTEIN SPINSTER"/>
    <property type="match status" value="1"/>
</dbReference>
<evidence type="ECO:0000313" key="8">
    <source>
        <dbReference type="EMBL" id="GAA3949390.1"/>
    </source>
</evidence>
<evidence type="ECO:0000256" key="2">
    <source>
        <dbReference type="ARBA" id="ARBA00022448"/>
    </source>
</evidence>
<keyword evidence="9" id="KW-1185">Reference proteome</keyword>
<dbReference type="RefSeq" id="WP_344803073.1">
    <property type="nucleotide sequence ID" value="NZ_BAABBO010000001.1"/>
</dbReference>
<dbReference type="InterPro" id="IPR044770">
    <property type="entry name" value="MFS_spinster-like"/>
</dbReference>
<feature type="transmembrane region" description="Helical" evidence="6">
    <location>
        <begin position="178"/>
        <end position="199"/>
    </location>
</feature>
<dbReference type="Pfam" id="PF07690">
    <property type="entry name" value="MFS_1"/>
    <property type="match status" value="1"/>
</dbReference>
<comment type="subcellular location">
    <subcellularLocation>
        <location evidence="1">Membrane</location>
        <topology evidence="1">Multi-pass membrane protein</topology>
    </subcellularLocation>
</comment>
<sequence length="449" mass="47795">MSTKPSVNPASAAHVGKQADNAWSVLFLLFLVNLLNFFDRTIPAVVLEPMRIEFDLNDLQLGIIGAAFTVVYAIAGIPLGRLSDTGTRKKVLAAGLTVWSGLTAATGMAGSFMTLLLARMGVGVGEASCAPAATSLIGDLFPANKRSRAMGVFMLGLPLGLVLAFFTVGAMVKAFDSWRAPFFIAAIPGLILAVVILFMKEPARGAAEETALGQNVLDKPLRRVLSIPTMWWIILSGVAVNFAAYAGNGYLVALLQRYYELPIEQAAMLTGLIVGVTGLIGLTVGGQISDRIHMRSQTGRLNYGALCMVIAALATGFALDGDNGVIAFSVLFGIGWLTYYSYYTTVYPALQDVVEPRLRATAMALYFAGMYLLGGAFGLVVVGGLSDYLANEAMMAAGALEMTEGFRAIGLHGAMYLVPVTLGITAIFVFLAGRSFRKDHLRMLDQMKS</sequence>
<proteinExistence type="predicted"/>
<gene>
    <name evidence="8" type="ORF">GCM10022278_05710</name>
</gene>
<feature type="transmembrane region" description="Helical" evidence="6">
    <location>
        <begin position="364"/>
        <end position="389"/>
    </location>
</feature>
<evidence type="ECO:0000313" key="9">
    <source>
        <dbReference type="Proteomes" id="UP001501337"/>
    </source>
</evidence>
<feature type="transmembrane region" description="Helical" evidence="6">
    <location>
        <begin position="229"/>
        <end position="246"/>
    </location>
</feature>
<feature type="transmembrane region" description="Helical" evidence="6">
    <location>
        <begin position="149"/>
        <end position="172"/>
    </location>
</feature>
<evidence type="ECO:0000259" key="7">
    <source>
        <dbReference type="PROSITE" id="PS50850"/>
    </source>
</evidence>
<evidence type="ECO:0000256" key="3">
    <source>
        <dbReference type="ARBA" id="ARBA00022692"/>
    </source>
</evidence>
<dbReference type="EMBL" id="BAABBO010000001">
    <property type="protein sequence ID" value="GAA3949390.1"/>
    <property type="molecule type" value="Genomic_DNA"/>
</dbReference>
<dbReference type="InterPro" id="IPR036259">
    <property type="entry name" value="MFS_trans_sf"/>
</dbReference>
<evidence type="ECO:0000256" key="5">
    <source>
        <dbReference type="ARBA" id="ARBA00023136"/>
    </source>
</evidence>
<feature type="transmembrane region" description="Helical" evidence="6">
    <location>
        <begin position="409"/>
        <end position="433"/>
    </location>
</feature>
<dbReference type="SUPFAM" id="SSF103473">
    <property type="entry name" value="MFS general substrate transporter"/>
    <property type="match status" value="1"/>
</dbReference>
<accession>A0ABP7NL85</accession>
<keyword evidence="3 6" id="KW-0812">Transmembrane</keyword>
<keyword evidence="2" id="KW-0813">Transport</keyword>
<feature type="transmembrane region" description="Helical" evidence="6">
    <location>
        <begin position="266"/>
        <end position="289"/>
    </location>
</feature>
<feature type="domain" description="Major facilitator superfamily (MFS) profile" evidence="7">
    <location>
        <begin position="25"/>
        <end position="437"/>
    </location>
</feature>
<feature type="transmembrane region" description="Helical" evidence="6">
    <location>
        <begin position="91"/>
        <end position="110"/>
    </location>
</feature>
<name>A0ABP7NL85_9GAMM</name>
<dbReference type="PANTHER" id="PTHR23505">
    <property type="entry name" value="SPINSTER"/>
    <property type="match status" value="1"/>
</dbReference>
<protein>
    <submittedName>
        <fullName evidence="8">MFS transporter</fullName>
    </submittedName>
</protein>
<evidence type="ECO:0000256" key="6">
    <source>
        <dbReference type="SAM" id="Phobius"/>
    </source>
</evidence>
<dbReference type="CDD" id="cd17328">
    <property type="entry name" value="MFS_spinster_like"/>
    <property type="match status" value="1"/>
</dbReference>
<comment type="caution">
    <text evidence="8">The sequence shown here is derived from an EMBL/GenBank/DDBJ whole genome shotgun (WGS) entry which is preliminary data.</text>
</comment>
<organism evidence="8 9">
    <name type="scientific">Allohahella marinimesophila</name>
    <dbReference type="NCBI Taxonomy" id="1054972"/>
    <lineage>
        <taxon>Bacteria</taxon>
        <taxon>Pseudomonadati</taxon>
        <taxon>Pseudomonadota</taxon>
        <taxon>Gammaproteobacteria</taxon>
        <taxon>Oceanospirillales</taxon>
        <taxon>Hahellaceae</taxon>
        <taxon>Allohahella</taxon>
    </lineage>
</organism>
<feature type="transmembrane region" description="Helical" evidence="6">
    <location>
        <begin position="325"/>
        <end position="343"/>
    </location>
</feature>
<feature type="transmembrane region" description="Helical" evidence="6">
    <location>
        <begin position="21"/>
        <end position="39"/>
    </location>
</feature>
<evidence type="ECO:0000256" key="1">
    <source>
        <dbReference type="ARBA" id="ARBA00004141"/>
    </source>
</evidence>